<feature type="domain" description="UspA" evidence="1">
    <location>
        <begin position="2"/>
        <end position="135"/>
    </location>
</feature>
<feature type="domain" description="UspA" evidence="1">
    <location>
        <begin position="145"/>
        <end position="275"/>
    </location>
</feature>
<dbReference type="RefSeq" id="WP_344113800.1">
    <property type="nucleotide sequence ID" value="NZ_BAAANE010000007.1"/>
</dbReference>
<dbReference type="Gene3D" id="3.40.50.620">
    <property type="entry name" value="HUPs"/>
    <property type="match status" value="2"/>
</dbReference>
<organism evidence="2 3">
    <name type="scientific">Kribbella alba</name>
    <dbReference type="NCBI Taxonomy" id="190197"/>
    <lineage>
        <taxon>Bacteria</taxon>
        <taxon>Bacillati</taxon>
        <taxon>Actinomycetota</taxon>
        <taxon>Actinomycetes</taxon>
        <taxon>Propionibacteriales</taxon>
        <taxon>Kribbellaceae</taxon>
        <taxon>Kribbella</taxon>
    </lineage>
</organism>
<comment type="caution">
    <text evidence="2">The sequence shown here is derived from an EMBL/GenBank/DDBJ whole genome shotgun (WGS) entry which is preliminary data.</text>
</comment>
<gene>
    <name evidence="2" type="ORF">GCM10009744_44420</name>
</gene>
<sequence length="301" mass="32105">MVVEVDGTALGLPVVDYAAAEAIRHGAKLILVAPYEPHSSHGPITQGYGPWPPADLADEALRAAVAHVRQLHGHGLALKSVSQEGSQLKVLSQAARDARLLVVGRTRARGPQRLVAAQGNIFLAARTGCPVVVVPNTWKPTAMDRKVVVGIDGRQLSRSAVEFAFRTAAEREAGLTVLQAQEASRSDHQGNGVRNSRVRWADLLVAETLAGWIDEYPDLPLTRSLTARPVVEALVHEGAEAGLVVLGARAGLLPADDPVARRAVAAMSCPVAIVPHWVTGPKRNQRARRLRPATDIVVATY</sequence>
<keyword evidence="3" id="KW-1185">Reference proteome</keyword>
<dbReference type="Pfam" id="PF00582">
    <property type="entry name" value="Usp"/>
    <property type="match status" value="2"/>
</dbReference>
<protein>
    <submittedName>
        <fullName evidence="2">Universal stress protein</fullName>
    </submittedName>
</protein>
<dbReference type="EMBL" id="BAAANE010000007">
    <property type="protein sequence ID" value="GAA1648175.1"/>
    <property type="molecule type" value="Genomic_DNA"/>
</dbReference>
<name>A0ABN2FIA8_9ACTN</name>
<evidence type="ECO:0000259" key="1">
    <source>
        <dbReference type="Pfam" id="PF00582"/>
    </source>
</evidence>
<dbReference type="InterPro" id="IPR006016">
    <property type="entry name" value="UspA"/>
</dbReference>
<evidence type="ECO:0000313" key="2">
    <source>
        <dbReference type="EMBL" id="GAA1648175.1"/>
    </source>
</evidence>
<dbReference type="SUPFAM" id="SSF52402">
    <property type="entry name" value="Adenine nucleotide alpha hydrolases-like"/>
    <property type="match status" value="2"/>
</dbReference>
<evidence type="ECO:0000313" key="3">
    <source>
        <dbReference type="Proteomes" id="UP001501319"/>
    </source>
</evidence>
<proteinExistence type="predicted"/>
<reference evidence="2 3" key="1">
    <citation type="journal article" date="2019" name="Int. J. Syst. Evol. Microbiol.">
        <title>The Global Catalogue of Microorganisms (GCM) 10K type strain sequencing project: providing services to taxonomists for standard genome sequencing and annotation.</title>
        <authorList>
            <consortium name="The Broad Institute Genomics Platform"/>
            <consortium name="The Broad Institute Genome Sequencing Center for Infectious Disease"/>
            <person name="Wu L."/>
            <person name="Ma J."/>
        </authorList>
    </citation>
    <scope>NUCLEOTIDE SEQUENCE [LARGE SCALE GENOMIC DNA]</scope>
    <source>
        <strain evidence="2 3">JCM 14306</strain>
    </source>
</reference>
<dbReference type="Proteomes" id="UP001501319">
    <property type="component" value="Unassembled WGS sequence"/>
</dbReference>
<dbReference type="InterPro" id="IPR014729">
    <property type="entry name" value="Rossmann-like_a/b/a_fold"/>
</dbReference>
<accession>A0ABN2FIA8</accession>